<dbReference type="InterPro" id="IPR021820">
    <property type="entry name" value="S-locus_recpt_kinase_C"/>
</dbReference>
<dbReference type="GO" id="GO:0004674">
    <property type="term" value="F:protein serine/threonine kinase activity"/>
    <property type="evidence" value="ECO:0007669"/>
    <property type="project" value="UniProtKB-KW"/>
</dbReference>
<reference evidence="8" key="1">
    <citation type="submission" date="2022-12" db="EMBL/GenBank/DDBJ databases">
        <title>Draft genome assemblies for two species of Escallonia (Escalloniales).</title>
        <authorList>
            <person name="Chanderbali A."/>
            <person name="Dervinis C."/>
            <person name="Anghel I."/>
            <person name="Soltis D."/>
            <person name="Soltis P."/>
            <person name="Zapata F."/>
        </authorList>
    </citation>
    <scope>NUCLEOTIDE SEQUENCE</scope>
    <source>
        <strain evidence="8">UCBG92.1500</strain>
        <tissue evidence="8">Leaf</tissue>
    </source>
</reference>
<dbReference type="PANTHER" id="PTHR27002:SF181">
    <property type="entry name" value="RECEPTOR-LIKE SERINE_THREONINE-PROTEIN KINASE"/>
    <property type="match status" value="1"/>
</dbReference>
<evidence type="ECO:0000313" key="9">
    <source>
        <dbReference type="Proteomes" id="UP001187471"/>
    </source>
</evidence>
<feature type="domain" description="S-locus receptor kinase C-terminal" evidence="7">
    <location>
        <begin position="33"/>
        <end position="69"/>
    </location>
</feature>
<dbReference type="Proteomes" id="UP001187471">
    <property type="component" value="Unassembled WGS sequence"/>
</dbReference>
<evidence type="ECO:0000256" key="5">
    <source>
        <dbReference type="ARBA" id="ARBA00022840"/>
    </source>
</evidence>
<keyword evidence="3" id="KW-0547">Nucleotide-binding</keyword>
<organism evidence="8 9">
    <name type="scientific">Escallonia rubra</name>
    <dbReference type="NCBI Taxonomy" id="112253"/>
    <lineage>
        <taxon>Eukaryota</taxon>
        <taxon>Viridiplantae</taxon>
        <taxon>Streptophyta</taxon>
        <taxon>Embryophyta</taxon>
        <taxon>Tracheophyta</taxon>
        <taxon>Spermatophyta</taxon>
        <taxon>Magnoliopsida</taxon>
        <taxon>eudicotyledons</taxon>
        <taxon>Gunneridae</taxon>
        <taxon>Pentapetalae</taxon>
        <taxon>asterids</taxon>
        <taxon>campanulids</taxon>
        <taxon>Escalloniales</taxon>
        <taxon>Escalloniaceae</taxon>
        <taxon>Escallonia</taxon>
    </lineage>
</organism>
<protein>
    <recommendedName>
        <fullName evidence="7">S-locus receptor kinase C-terminal domain-containing protein</fullName>
    </recommendedName>
</protein>
<dbReference type="PANTHER" id="PTHR27002">
    <property type="entry name" value="RECEPTOR-LIKE SERINE/THREONINE-PROTEIN KINASE SD1-8"/>
    <property type="match status" value="1"/>
</dbReference>
<keyword evidence="6" id="KW-1133">Transmembrane helix</keyword>
<name>A0AA88U9X1_9ASTE</name>
<evidence type="ECO:0000256" key="2">
    <source>
        <dbReference type="ARBA" id="ARBA00022679"/>
    </source>
</evidence>
<dbReference type="GO" id="GO:0005524">
    <property type="term" value="F:ATP binding"/>
    <property type="evidence" value="ECO:0007669"/>
    <property type="project" value="UniProtKB-KW"/>
</dbReference>
<keyword evidence="9" id="KW-1185">Reference proteome</keyword>
<accession>A0AA88U9X1</accession>
<evidence type="ECO:0000256" key="1">
    <source>
        <dbReference type="ARBA" id="ARBA00022527"/>
    </source>
</evidence>
<proteinExistence type="predicted"/>
<dbReference type="GO" id="GO:0006633">
    <property type="term" value="P:fatty acid biosynthetic process"/>
    <property type="evidence" value="ECO:0007669"/>
    <property type="project" value="UniProtKB-KW"/>
</dbReference>
<dbReference type="AlphaFoldDB" id="A0AA88U9X1"/>
<dbReference type="GO" id="GO:0009922">
    <property type="term" value="F:fatty acid elongase activity"/>
    <property type="evidence" value="ECO:0007669"/>
    <property type="project" value="InterPro"/>
</dbReference>
<evidence type="ECO:0000313" key="8">
    <source>
        <dbReference type="EMBL" id="KAK2976709.1"/>
    </source>
</evidence>
<dbReference type="GO" id="GO:0005886">
    <property type="term" value="C:plasma membrane"/>
    <property type="evidence" value="ECO:0007669"/>
    <property type="project" value="TreeGrafter"/>
</dbReference>
<keyword evidence="1" id="KW-0723">Serine/threonine-protein kinase</keyword>
<evidence type="ECO:0000256" key="6">
    <source>
        <dbReference type="SAM" id="Phobius"/>
    </source>
</evidence>
<comment type="caution">
    <text evidence="8">The sequence shown here is derived from an EMBL/GenBank/DDBJ whole genome shotgun (WGS) entry which is preliminary data.</text>
</comment>
<keyword evidence="5" id="KW-0067">ATP-binding</keyword>
<dbReference type="Pfam" id="PF11883">
    <property type="entry name" value="DUF3403"/>
    <property type="match status" value="1"/>
</dbReference>
<keyword evidence="6" id="KW-0812">Transmembrane</keyword>
<feature type="transmembrane region" description="Helical" evidence="6">
    <location>
        <begin position="112"/>
        <end position="136"/>
    </location>
</feature>
<evidence type="ECO:0000256" key="4">
    <source>
        <dbReference type="ARBA" id="ARBA00022777"/>
    </source>
</evidence>
<keyword evidence="6" id="KW-0472">Membrane</keyword>
<keyword evidence="4" id="KW-0418">Kinase</keyword>
<evidence type="ECO:0000259" key="7">
    <source>
        <dbReference type="Pfam" id="PF11883"/>
    </source>
</evidence>
<sequence length="217" mass="24513">MRSIQLALLCVQKYPEDRPSMSSVILMLGSDGGLPSPKQPGFFTERSTFVEKSDSHTMSSNNECTITTLGLYLILPLLLNLCPHRHRRCPPPAPPPLPPPSPRPPVPLSPVLAAQSLVSTTIFVGLLFFASVDICATRWFWRQSKTPLQWLLCFPLGTRPSGRMFFWSYAFYLSRFLPALRTFFTIYMSFLWLEFSVFSGVSHFVANLPKIILTVLE</sequence>
<evidence type="ECO:0000256" key="3">
    <source>
        <dbReference type="ARBA" id="ARBA00022741"/>
    </source>
</evidence>
<dbReference type="EMBL" id="JAVXUO010002049">
    <property type="protein sequence ID" value="KAK2976709.1"/>
    <property type="molecule type" value="Genomic_DNA"/>
</dbReference>
<keyword evidence="2" id="KW-0808">Transferase</keyword>
<gene>
    <name evidence="8" type="ORF">RJ640_013965</name>
</gene>